<dbReference type="Proteomes" id="UP000011626">
    <property type="component" value="Unassembled WGS sequence"/>
</dbReference>
<evidence type="ECO:0000313" key="1">
    <source>
        <dbReference type="EMBL" id="ELZ27637.1"/>
    </source>
</evidence>
<dbReference type="RefSeq" id="WP_006883061.1">
    <property type="nucleotide sequence ID" value="NZ_AOIU01000013.1"/>
</dbReference>
<comment type="caution">
    <text evidence="1">The sequence shown here is derived from an EMBL/GenBank/DDBJ whole genome shotgun (WGS) entry which is preliminary data.</text>
</comment>
<dbReference type="PROSITE" id="PS51257">
    <property type="entry name" value="PROKAR_LIPOPROTEIN"/>
    <property type="match status" value="1"/>
</dbReference>
<gene>
    <name evidence="1" type="ORF">C475_06945</name>
</gene>
<dbReference type="InterPro" id="IPR055959">
    <property type="entry name" value="DUF7537"/>
</dbReference>
<dbReference type="Pfam" id="PF24381">
    <property type="entry name" value="DUF7537"/>
    <property type="match status" value="1"/>
</dbReference>
<evidence type="ECO:0008006" key="3">
    <source>
        <dbReference type="Google" id="ProtNLM"/>
    </source>
</evidence>
<keyword evidence="2" id="KW-1185">Reference proteome</keyword>
<dbReference type="EMBL" id="AOIU01000013">
    <property type="protein sequence ID" value="ELZ27637.1"/>
    <property type="molecule type" value="Genomic_DNA"/>
</dbReference>
<sequence length="270" mass="29903">MRASPLPAIVVALLLVAGCAGLPGAGGTEPAPDVSPDEFPNASAIDQSVFERHAAAMGNTSFTLSTDRTQKDRVLRPSERNYTYENSTFSYFVDPNDSQYLARGNGYFLGGNVTYYSNGNTTYEMWREDGETTVRPAFGFAVFNESNEEYLWRGFFNNATGNQHDFAAIDATFEREGVETFRGRPVMRYEAAGLDALADSWASGENVSSWFEEFSATILIDEDGVIRHYEYDFVWTEYATRRVTKSYTLSDVGSTDVERPGWAANVTAGS</sequence>
<accession>M0CYY6</accession>
<organism evidence="1 2">
    <name type="scientific">Halosimplex carlsbadense 2-9-1</name>
    <dbReference type="NCBI Taxonomy" id="797114"/>
    <lineage>
        <taxon>Archaea</taxon>
        <taxon>Methanobacteriati</taxon>
        <taxon>Methanobacteriota</taxon>
        <taxon>Stenosarchaea group</taxon>
        <taxon>Halobacteria</taxon>
        <taxon>Halobacteriales</taxon>
        <taxon>Haloarculaceae</taxon>
        <taxon>Halosimplex</taxon>
    </lineage>
</organism>
<dbReference type="eggNOG" id="arCOG02829">
    <property type="taxonomic scope" value="Archaea"/>
</dbReference>
<name>M0CYY6_9EURY</name>
<proteinExistence type="predicted"/>
<dbReference type="STRING" id="797114.C475_06945"/>
<evidence type="ECO:0000313" key="2">
    <source>
        <dbReference type="Proteomes" id="UP000011626"/>
    </source>
</evidence>
<dbReference type="AlphaFoldDB" id="M0CYY6"/>
<reference evidence="1 2" key="1">
    <citation type="journal article" date="2014" name="PLoS Genet.">
        <title>Phylogenetically driven sequencing of extremely halophilic archaea reveals strategies for static and dynamic osmo-response.</title>
        <authorList>
            <person name="Becker E.A."/>
            <person name="Seitzer P.M."/>
            <person name="Tritt A."/>
            <person name="Larsen D."/>
            <person name="Krusor M."/>
            <person name="Yao A.I."/>
            <person name="Wu D."/>
            <person name="Madern D."/>
            <person name="Eisen J.A."/>
            <person name="Darling A.E."/>
            <person name="Facciotti M.T."/>
        </authorList>
    </citation>
    <scope>NUCLEOTIDE SEQUENCE [LARGE SCALE GENOMIC DNA]</scope>
    <source>
        <strain evidence="1 2">2-9-1</strain>
    </source>
</reference>
<protein>
    <recommendedName>
        <fullName evidence="3">Lipoprotein</fullName>
    </recommendedName>
</protein>